<sequence>MDRSNTFHGADQDNNASQDHNINMHLYPNIYAAQCQLAFRQQMYEHQQAHHHQQRYGHNDPADPVVPHPQWSVCGVEKSYQSPMKYVVRTRTDHIAESITRKIDMMLSVYTGAEQVPPEPHVPERIHASYQCVRDHPTVQYMYMADAEKPEAFACYTGFSEEELSKEPFRSMSKIGIPLSPPMSVHGWLRFVGVDLVLTDCKHPSKREAEATGFYTTVSELEGDCAGARLLRLLTDNAAFTKLDIINLNITKRFCAEDKSKSLDLYRSAGFSVRAKHVDIKVRWDEVPFDAYEMDFYPELKRIICPQLRKSYISPLGTWQMGYST</sequence>
<dbReference type="AlphaFoldDB" id="A0A9Q8ZBC0"/>
<evidence type="ECO:0000313" key="2">
    <source>
        <dbReference type="EMBL" id="USP78334.1"/>
    </source>
</evidence>
<proteinExistence type="predicted"/>
<name>A0A9Q8ZBC0_CURCL</name>
<evidence type="ECO:0000256" key="1">
    <source>
        <dbReference type="SAM" id="MobiDB-lite"/>
    </source>
</evidence>
<dbReference type="OrthoDB" id="3682830at2759"/>
<keyword evidence="3" id="KW-1185">Reference proteome</keyword>
<organism evidence="2 3">
    <name type="scientific">Curvularia clavata</name>
    <dbReference type="NCBI Taxonomy" id="95742"/>
    <lineage>
        <taxon>Eukaryota</taxon>
        <taxon>Fungi</taxon>
        <taxon>Dikarya</taxon>
        <taxon>Ascomycota</taxon>
        <taxon>Pezizomycotina</taxon>
        <taxon>Dothideomycetes</taxon>
        <taxon>Pleosporomycetidae</taxon>
        <taxon>Pleosporales</taxon>
        <taxon>Pleosporineae</taxon>
        <taxon>Pleosporaceae</taxon>
        <taxon>Curvularia</taxon>
    </lineage>
</organism>
<evidence type="ECO:0000313" key="3">
    <source>
        <dbReference type="Proteomes" id="UP001056012"/>
    </source>
</evidence>
<dbReference type="EMBL" id="CP089277">
    <property type="protein sequence ID" value="USP78334.1"/>
    <property type="molecule type" value="Genomic_DNA"/>
</dbReference>
<dbReference type="VEuPathDB" id="FungiDB:yc1106_05608"/>
<dbReference type="Proteomes" id="UP001056012">
    <property type="component" value="Chromosome 4"/>
</dbReference>
<protein>
    <submittedName>
        <fullName evidence="2">Uncharacterized protein</fullName>
    </submittedName>
</protein>
<reference evidence="2" key="1">
    <citation type="submission" date="2021-12" db="EMBL/GenBank/DDBJ databases">
        <title>Curvularia clavata genome.</title>
        <authorList>
            <person name="Cao Y."/>
        </authorList>
    </citation>
    <scope>NUCLEOTIDE SEQUENCE</scope>
    <source>
        <strain evidence="2">Yc1106</strain>
    </source>
</reference>
<gene>
    <name evidence="2" type="ORF">yc1106_05608</name>
</gene>
<accession>A0A9Q8ZBC0</accession>
<feature type="region of interest" description="Disordered" evidence="1">
    <location>
        <begin position="1"/>
        <end position="20"/>
    </location>
</feature>